<proteinExistence type="inferred from homology"/>
<protein>
    <recommendedName>
        <fullName evidence="9">Threonine/Serine exporter ThrE domain-containing protein</fullName>
    </recommendedName>
</protein>
<dbReference type="GO" id="GO:0005886">
    <property type="term" value="C:plasma membrane"/>
    <property type="evidence" value="ECO:0007669"/>
    <property type="project" value="UniProtKB-SubCell"/>
</dbReference>
<dbReference type="PANTHER" id="PTHR34390">
    <property type="entry name" value="UPF0442 PROTEIN YJJB-RELATED"/>
    <property type="match status" value="1"/>
</dbReference>
<dbReference type="InterPro" id="IPR024528">
    <property type="entry name" value="ThrE_2"/>
</dbReference>
<dbReference type="EMBL" id="MPKA01000044">
    <property type="protein sequence ID" value="OLU47717.1"/>
    <property type="molecule type" value="Genomic_DNA"/>
</dbReference>
<keyword evidence="6 8" id="KW-0472">Membrane</keyword>
<feature type="domain" description="Threonine/Serine exporter ThrE" evidence="9">
    <location>
        <begin position="9"/>
        <end position="136"/>
    </location>
</feature>
<sequence>MHQILTAALGSFLASLGFGVLFNIRQKSKLFVAGLIGGVGGFVYELLLVLHASDLAANFMAAIVFTVFAEISARKMKTPVTSFIVCALIPLVPGGTMYDMMIEIITNDPYEALVLFLKTLTVAGVLALGILIVETITSLYYRLKRKWRRG</sequence>
<keyword evidence="11" id="KW-1185">Reference proteome</keyword>
<accession>A0A1U7NQ04</accession>
<feature type="transmembrane region" description="Helical" evidence="8">
    <location>
        <begin position="55"/>
        <end position="73"/>
    </location>
</feature>
<organism evidence="10 11">
    <name type="scientific">Dubosiella newyorkensis</name>
    <dbReference type="NCBI Taxonomy" id="1862672"/>
    <lineage>
        <taxon>Bacteria</taxon>
        <taxon>Bacillati</taxon>
        <taxon>Bacillota</taxon>
        <taxon>Erysipelotrichia</taxon>
        <taxon>Erysipelotrichales</taxon>
        <taxon>Erysipelotrichaceae</taxon>
        <taxon>Dubosiella</taxon>
    </lineage>
</organism>
<reference evidence="10 11" key="1">
    <citation type="submission" date="2016-11" db="EMBL/GenBank/DDBJ databases">
        <title>Description of two novel members of the family Erysipelotrichaceae: Ileibacterium lipovorans gen. nov., sp. nov. and Dubosiella newyorkensis, gen. nov., sp. nov.</title>
        <authorList>
            <person name="Cox L.M."/>
            <person name="Sohn J."/>
            <person name="Tyrrell K.L."/>
            <person name="Citron D.M."/>
            <person name="Lawson P.A."/>
            <person name="Patel N.B."/>
            <person name="Iizumi T."/>
            <person name="Perez-Perez G.I."/>
            <person name="Goldstein E.J."/>
            <person name="Blaser M.J."/>
        </authorList>
    </citation>
    <scope>NUCLEOTIDE SEQUENCE [LARGE SCALE GENOMIC DNA]</scope>
    <source>
        <strain evidence="10 11">NYU-BL-A4</strain>
    </source>
</reference>
<evidence type="ECO:0000256" key="1">
    <source>
        <dbReference type="ARBA" id="ARBA00004651"/>
    </source>
</evidence>
<dbReference type="GeneID" id="78274804"/>
<comment type="subcellular location">
    <subcellularLocation>
        <location evidence="1">Cell membrane</location>
        <topology evidence="1">Multi-pass membrane protein</topology>
    </subcellularLocation>
</comment>
<comment type="caution">
    <text evidence="10">The sequence shown here is derived from an EMBL/GenBank/DDBJ whole genome shotgun (WGS) entry which is preliminary data.</text>
</comment>
<evidence type="ECO:0000313" key="11">
    <source>
        <dbReference type="Proteomes" id="UP000186705"/>
    </source>
</evidence>
<comment type="similarity">
    <text evidence="7">Belongs to the ThrE exporter (TC 2.A.79) family.</text>
</comment>
<feature type="transmembrane region" description="Helical" evidence="8">
    <location>
        <begin position="31"/>
        <end position="49"/>
    </location>
</feature>
<evidence type="ECO:0000256" key="6">
    <source>
        <dbReference type="ARBA" id="ARBA00023136"/>
    </source>
</evidence>
<dbReference type="STRING" id="1862672.BO225_02430"/>
<gene>
    <name evidence="10" type="ORF">BO225_02430</name>
</gene>
<feature type="transmembrane region" description="Helical" evidence="8">
    <location>
        <begin position="120"/>
        <end position="141"/>
    </location>
</feature>
<evidence type="ECO:0000256" key="7">
    <source>
        <dbReference type="ARBA" id="ARBA00034125"/>
    </source>
</evidence>
<keyword evidence="2" id="KW-1003">Cell membrane</keyword>
<dbReference type="RefSeq" id="WP_076340690.1">
    <property type="nucleotide sequence ID" value="NZ_CAPDDE010000016.1"/>
</dbReference>
<dbReference type="GO" id="GO:0015744">
    <property type="term" value="P:succinate transport"/>
    <property type="evidence" value="ECO:0007669"/>
    <property type="project" value="TreeGrafter"/>
</dbReference>
<evidence type="ECO:0000256" key="5">
    <source>
        <dbReference type="ARBA" id="ARBA00022989"/>
    </source>
</evidence>
<dbReference type="Pfam" id="PF12821">
    <property type="entry name" value="ThrE_2"/>
    <property type="match status" value="1"/>
</dbReference>
<evidence type="ECO:0000313" key="10">
    <source>
        <dbReference type="EMBL" id="OLU47717.1"/>
    </source>
</evidence>
<keyword evidence="5 8" id="KW-1133">Transmembrane helix</keyword>
<feature type="transmembrane region" description="Helical" evidence="8">
    <location>
        <begin position="80"/>
        <end position="100"/>
    </location>
</feature>
<dbReference type="AlphaFoldDB" id="A0A1U7NQ04"/>
<feature type="transmembrane region" description="Helical" evidence="8">
    <location>
        <begin position="6"/>
        <end position="24"/>
    </location>
</feature>
<dbReference type="PANTHER" id="PTHR34390:SF1">
    <property type="entry name" value="SUCCINATE TRANSPORTER SUBUNIT YJJB-RELATED"/>
    <property type="match status" value="1"/>
</dbReference>
<name>A0A1U7NQ04_9FIRM</name>
<evidence type="ECO:0000256" key="3">
    <source>
        <dbReference type="ARBA" id="ARBA00022519"/>
    </source>
</evidence>
<dbReference type="Proteomes" id="UP000186705">
    <property type="component" value="Unassembled WGS sequence"/>
</dbReference>
<keyword evidence="3" id="KW-0997">Cell inner membrane</keyword>
<evidence type="ECO:0000259" key="9">
    <source>
        <dbReference type="Pfam" id="PF12821"/>
    </source>
</evidence>
<dbReference type="InterPro" id="IPR050539">
    <property type="entry name" value="ThrE_Dicarb/AminoAcid_Exp"/>
</dbReference>
<dbReference type="OrthoDB" id="9810047at2"/>
<evidence type="ECO:0000256" key="8">
    <source>
        <dbReference type="SAM" id="Phobius"/>
    </source>
</evidence>
<evidence type="ECO:0000256" key="2">
    <source>
        <dbReference type="ARBA" id="ARBA00022475"/>
    </source>
</evidence>
<evidence type="ECO:0000256" key="4">
    <source>
        <dbReference type="ARBA" id="ARBA00022692"/>
    </source>
</evidence>
<keyword evidence="4 8" id="KW-0812">Transmembrane</keyword>